<accession>A0ABQ1QK64</accession>
<organism evidence="2 3">
    <name type="scientific">Nocardioides daphniae</name>
    <dbReference type="NCBI Taxonomy" id="402297"/>
    <lineage>
        <taxon>Bacteria</taxon>
        <taxon>Bacillati</taxon>
        <taxon>Actinomycetota</taxon>
        <taxon>Actinomycetes</taxon>
        <taxon>Propionibacteriales</taxon>
        <taxon>Nocardioidaceae</taxon>
        <taxon>Nocardioides</taxon>
    </lineage>
</organism>
<gene>
    <name evidence="2" type="ORF">GCM10007231_29890</name>
</gene>
<evidence type="ECO:0000259" key="1">
    <source>
        <dbReference type="Pfam" id="PF19834"/>
    </source>
</evidence>
<dbReference type="Pfam" id="PF19834">
    <property type="entry name" value="DUF6314"/>
    <property type="match status" value="1"/>
</dbReference>
<name>A0ABQ1QK64_9ACTN</name>
<feature type="domain" description="DUF6314" evidence="1">
    <location>
        <begin position="13"/>
        <end position="137"/>
    </location>
</feature>
<proteinExistence type="predicted"/>
<dbReference type="InterPro" id="IPR045632">
    <property type="entry name" value="DUF6314"/>
</dbReference>
<dbReference type="EMBL" id="BMCK01000005">
    <property type="protein sequence ID" value="GGD28370.1"/>
    <property type="molecule type" value="Genomic_DNA"/>
</dbReference>
<evidence type="ECO:0000313" key="2">
    <source>
        <dbReference type="EMBL" id="GGD28370.1"/>
    </source>
</evidence>
<comment type="caution">
    <text evidence="2">The sequence shown here is derived from an EMBL/GenBank/DDBJ whole genome shotgun (WGS) entry which is preliminary data.</text>
</comment>
<keyword evidence="3" id="KW-1185">Reference proteome</keyword>
<evidence type="ECO:0000313" key="3">
    <source>
        <dbReference type="Proteomes" id="UP000630594"/>
    </source>
</evidence>
<dbReference type="Proteomes" id="UP000630594">
    <property type="component" value="Unassembled WGS sequence"/>
</dbReference>
<protein>
    <recommendedName>
        <fullName evidence="1">DUF6314 domain-containing protein</fullName>
    </recommendedName>
</protein>
<sequence>MTEVSSPHDPRSLVGRWAFERVVTDRLADEVIDVDGTVELSVEDDGRVRWAEQGTMHRRGADIEVSRVLYVVEREGGWMVIFDDGRDFHPWSPGAQVVHLCGADTYAGLVELGPTTWRVTWQVGGPHKDYVMVTRLTSA</sequence>
<reference evidence="3" key="1">
    <citation type="journal article" date="2019" name="Int. J. Syst. Evol. Microbiol.">
        <title>The Global Catalogue of Microorganisms (GCM) 10K type strain sequencing project: providing services to taxonomists for standard genome sequencing and annotation.</title>
        <authorList>
            <consortium name="The Broad Institute Genomics Platform"/>
            <consortium name="The Broad Institute Genome Sequencing Center for Infectious Disease"/>
            <person name="Wu L."/>
            <person name="Ma J."/>
        </authorList>
    </citation>
    <scope>NUCLEOTIDE SEQUENCE [LARGE SCALE GENOMIC DNA]</scope>
    <source>
        <strain evidence="3">CCM 7403</strain>
    </source>
</reference>